<evidence type="ECO:0000313" key="3">
    <source>
        <dbReference type="Proteomes" id="UP000027222"/>
    </source>
</evidence>
<organism evidence="2 3">
    <name type="scientific">Galerina marginata (strain CBS 339.88)</name>
    <dbReference type="NCBI Taxonomy" id="685588"/>
    <lineage>
        <taxon>Eukaryota</taxon>
        <taxon>Fungi</taxon>
        <taxon>Dikarya</taxon>
        <taxon>Basidiomycota</taxon>
        <taxon>Agaricomycotina</taxon>
        <taxon>Agaricomycetes</taxon>
        <taxon>Agaricomycetidae</taxon>
        <taxon>Agaricales</taxon>
        <taxon>Agaricineae</taxon>
        <taxon>Strophariaceae</taxon>
        <taxon>Galerina</taxon>
    </lineage>
</organism>
<protein>
    <submittedName>
        <fullName evidence="2">Uncharacterized protein</fullName>
    </submittedName>
</protein>
<reference evidence="3" key="1">
    <citation type="journal article" date="2014" name="Proc. Natl. Acad. Sci. U.S.A.">
        <title>Extensive sampling of basidiomycete genomes demonstrates inadequacy of the white-rot/brown-rot paradigm for wood decay fungi.</title>
        <authorList>
            <person name="Riley R."/>
            <person name="Salamov A.A."/>
            <person name="Brown D.W."/>
            <person name="Nagy L.G."/>
            <person name="Floudas D."/>
            <person name="Held B.W."/>
            <person name="Levasseur A."/>
            <person name="Lombard V."/>
            <person name="Morin E."/>
            <person name="Otillar R."/>
            <person name="Lindquist E.A."/>
            <person name="Sun H."/>
            <person name="LaButti K.M."/>
            <person name="Schmutz J."/>
            <person name="Jabbour D."/>
            <person name="Luo H."/>
            <person name="Baker S.E."/>
            <person name="Pisabarro A.G."/>
            <person name="Walton J.D."/>
            <person name="Blanchette R.A."/>
            <person name="Henrissat B."/>
            <person name="Martin F."/>
            <person name="Cullen D."/>
            <person name="Hibbett D.S."/>
            <person name="Grigoriev I.V."/>
        </authorList>
    </citation>
    <scope>NUCLEOTIDE SEQUENCE [LARGE SCALE GENOMIC DNA]</scope>
    <source>
        <strain evidence="3">CBS 339.88</strain>
    </source>
</reference>
<dbReference type="AlphaFoldDB" id="A0A067SQ64"/>
<keyword evidence="3" id="KW-1185">Reference proteome</keyword>
<feature type="compositionally biased region" description="Low complexity" evidence="1">
    <location>
        <begin position="191"/>
        <end position="214"/>
    </location>
</feature>
<dbReference type="HOGENOM" id="CLU_104715_0_0_1"/>
<accession>A0A067SQ64</accession>
<evidence type="ECO:0000256" key="1">
    <source>
        <dbReference type="SAM" id="MobiDB-lite"/>
    </source>
</evidence>
<sequence length="252" mass="27496">MLGGGMGRHGRYGGGGYGMFGDPYGDDGINRNSFAPVSQRAMNALDSVSLPFLPVSHSFLPSLPFRVSLSSLFDAFTFTSWTLVHQSSPVAYNRSLLQAKSIFLDHLATVDVSKGEVSHEIIRFHLVPDMRKSFNRYVKEYGCTGTSRQITRTEQDLINKTRKSLLWFTSVKVTPEAQRAYLEKNPHLRKSTAGGSTTTASASTASSASASSASVKAPLQEVSAQKLKRQMNDAAVKHAASNPSHKKLQRKA</sequence>
<evidence type="ECO:0000313" key="2">
    <source>
        <dbReference type="EMBL" id="KDR73085.1"/>
    </source>
</evidence>
<name>A0A067SQ64_GALM3</name>
<proteinExistence type="predicted"/>
<feature type="region of interest" description="Disordered" evidence="1">
    <location>
        <begin position="182"/>
        <end position="252"/>
    </location>
</feature>
<dbReference type="OrthoDB" id="57709at2759"/>
<dbReference type="EMBL" id="KL142387">
    <property type="protein sequence ID" value="KDR73085.1"/>
    <property type="molecule type" value="Genomic_DNA"/>
</dbReference>
<dbReference type="Proteomes" id="UP000027222">
    <property type="component" value="Unassembled WGS sequence"/>
</dbReference>
<gene>
    <name evidence="2" type="ORF">GALMADRAFT_142770</name>
</gene>